<dbReference type="InterPro" id="IPR044822">
    <property type="entry name" value="Myb_DNA-bind_4"/>
</dbReference>
<dbReference type="Proteomes" id="UP000031443">
    <property type="component" value="Unassembled WGS sequence"/>
</dbReference>
<name>M7BZZ1_CHEMY</name>
<dbReference type="AlphaFoldDB" id="M7BZZ1"/>
<dbReference type="EMBL" id="KB491959">
    <property type="protein sequence ID" value="EMP41440.1"/>
    <property type="molecule type" value="Genomic_DNA"/>
</dbReference>
<gene>
    <name evidence="2" type="ORF">UY3_01306</name>
</gene>
<feature type="domain" description="Myb/SANT-like DNA-binding" evidence="1">
    <location>
        <begin position="3"/>
        <end position="68"/>
    </location>
</feature>
<dbReference type="PANTHER" id="PTHR47595:SF1">
    <property type="entry name" value="MYB_SANT-LIKE DNA-BINDING DOMAIN-CONTAINING PROTEIN"/>
    <property type="match status" value="1"/>
</dbReference>
<sequence>MQSQLHSSHRNVNTYGQISHGMLEKGYEQDTHHCCEKIRQAYQKARETNHHPGAALKTSCFYKELDAILGSDSTSTTKSPMDTLGGLETTDSGFNPEDKVVDKEVKLEDNVDHMAESSSGMVCNTKTVIGTLQNVMKTGCEEVCTTAVHIIPDSTQLSQVFYEKFIQLN</sequence>
<dbReference type="Gene3D" id="1.10.10.60">
    <property type="entry name" value="Homeodomain-like"/>
    <property type="match status" value="1"/>
</dbReference>
<dbReference type="PANTHER" id="PTHR47595">
    <property type="entry name" value="HEAT SHOCK 70 KDA PROTEIN 14"/>
    <property type="match status" value="1"/>
</dbReference>
<keyword evidence="3" id="KW-1185">Reference proteome</keyword>
<protein>
    <recommendedName>
        <fullName evidence="1">Myb/SANT-like DNA-binding domain-containing protein</fullName>
    </recommendedName>
</protein>
<proteinExistence type="predicted"/>
<evidence type="ECO:0000313" key="3">
    <source>
        <dbReference type="Proteomes" id="UP000031443"/>
    </source>
</evidence>
<accession>M7BZZ1</accession>
<evidence type="ECO:0000313" key="2">
    <source>
        <dbReference type="EMBL" id="EMP41440.1"/>
    </source>
</evidence>
<dbReference type="Pfam" id="PF13837">
    <property type="entry name" value="Myb_DNA-bind_4"/>
    <property type="match status" value="1"/>
</dbReference>
<evidence type="ECO:0000259" key="1">
    <source>
        <dbReference type="Pfam" id="PF13837"/>
    </source>
</evidence>
<organism evidence="2 3">
    <name type="scientific">Chelonia mydas</name>
    <name type="common">Green sea-turtle</name>
    <name type="synonym">Chelonia agassizi</name>
    <dbReference type="NCBI Taxonomy" id="8469"/>
    <lineage>
        <taxon>Eukaryota</taxon>
        <taxon>Metazoa</taxon>
        <taxon>Chordata</taxon>
        <taxon>Craniata</taxon>
        <taxon>Vertebrata</taxon>
        <taxon>Euteleostomi</taxon>
        <taxon>Archelosauria</taxon>
        <taxon>Testudinata</taxon>
        <taxon>Testudines</taxon>
        <taxon>Cryptodira</taxon>
        <taxon>Durocryptodira</taxon>
        <taxon>Americhelydia</taxon>
        <taxon>Chelonioidea</taxon>
        <taxon>Cheloniidae</taxon>
        <taxon>Chelonia</taxon>
    </lineage>
</organism>
<reference evidence="3" key="1">
    <citation type="journal article" date="2013" name="Nat. Genet.">
        <title>The draft genomes of soft-shell turtle and green sea turtle yield insights into the development and evolution of the turtle-specific body plan.</title>
        <authorList>
            <person name="Wang Z."/>
            <person name="Pascual-Anaya J."/>
            <person name="Zadissa A."/>
            <person name="Li W."/>
            <person name="Niimura Y."/>
            <person name="Huang Z."/>
            <person name="Li C."/>
            <person name="White S."/>
            <person name="Xiong Z."/>
            <person name="Fang D."/>
            <person name="Wang B."/>
            <person name="Ming Y."/>
            <person name="Chen Y."/>
            <person name="Zheng Y."/>
            <person name="Kuraku S."/>
            <person name="Pignatelli M."/>
            <person name="Herrero J."/>
            <person name="Beal K."/>
            <person name="Nozawa M."/>
            <person name="Li Q."/>
            <person name="Wang J."/>
            <person name="Zhang H."/>
            <person name="Yu L."/>
            <person name="Shigenobu S."/>
            <person name="Wang J."/>
            <person name="Liu J."/>
            <person name="Flicek P."/>
            <person name="Searle S."/>
            <person name="Wang J."/>
            <person name="Kuratani S."/>
            <person name="Yin Y."/>
            <person name="Aken B."/>
            <person name="Zhang G."/>
            <person name="Irie N."/>
        </authorList>
    </citation>
    <scope>NUCLEOTIDE SEQUENCE [LARGE SCALE GENOMIC DNA]</scope>
</reference>